<dbReference type="GO" id="GO:0004364">
    <property type="term" value="F:glutathione transferase activity"/>
    <property type="evidence" value="ECO:0007669"/>
    <property type="project" value="TreeGrafter"/>
</dbReference>
<comment type="caution">
    <text evidence="3">The sequence shown here is derived from an EMBL/GenBank/DDBJ whole genome shotgun (WGS) entry which is preliminary data.</text>
</comment>
<dbReference type="Proteomes" id="UP000291088">
    <property type="component" value="Unassembled WGS sequence"/>
</dbReference>
<dbReference type="InterPro" id="IPR010987">
    <property type="entry name" value="Glutathione-S-Trfase_C-like"/>
</dbReference>
<dbReference type="InterPro" id="IPR036249">
    <property type="entry name" value="Thioredoxin-like_sf"/>
</dbReference>
<feature type="domain" description="GST C-terminal" evidence="2">
    <location>
        <begin position="83"/>
        <end position="207"/>
    </location>
</feature>
<sequence>MILIGQYDSSFVRRVGIALTLYRLPFEHRPWSVFGDGEKIQALNPLMRVPTMVLDDGTVLVDSVTILDHVDSLVPEADRLWPAPGERRHALKVMALATGFADKGVSLFYELVLHKVPAEVWMDRCRSQMRATLNALEADRAGRPTPFWFGDRITHADIAVACALRHIGDSHPGFISASEVPALAAHGERLETLPVFKTISQPFIPPA</sequence>
<evidence type="ECO:0000313" key="4">
    <source>
        <dbReference type="Proteomes" id="UP000291088"/>
    </source>
</evidence>
<dbReference type="CDD" id="cd00570">
    <property type="entry name" value="GST_N_family"/>
    <property type="match status" value="1"/>
</dbReference>
<gene>
    <name evidence="3" type="ORF">EUU22_04385</name>
</gene>
<evidence type="ECO:0000313" key="3">
    <source>
        <dbReference type="EMBL" id="RYC17239.1"/>
    </source>
</evidence>
<dbReference type="SUPFAM" id="SSF47616">
    <property type="entry name" value="GST C-terminal domain-like"/>
    <property type="match status" value="1"/>
</dbReference>
<dbReference type="EMBL" id="SDVB01000170">
    <property type="protein sequence ID" value="RYC17239.1"/>
    <property type="molecule type" value="Genomic_DNA"/>
</dbReference>
<dbReference type="Pfam" id="PF13417">
    <property type="entry name" value="GST_N_3"/>
    <property type="match status" value="1"/>
</dbReference>
<evidence type="ECO:0000259" key="1">
    <source>
        <dbReference type="PROSITE" id="PS50404"/>
    </source>
</evidence>
<dbReference type="GO" id="GO:0016034">
    <property type="term" value="F:maleylacetoacetate isomerase activity"/>
    <property type="evidence" value="ECO:0007669"/>
    <property type="project" value="TreeGrafter"/>
</dbReference>
<dbReference type="InterPro" id="IPR004045">
    <property type="entry name" value="Glutathione_S-Trfase_N"/>
</dbReference>
<dbReference type="RefSeq" id="WP_129330855.1">
    <property type="nucleotide sequence ID" value="NZ_SDVB01000170.1"/>
</dbReference>
<keyword evidence="3" id="KW-0808">Transferase</keyword>
<dbReference type="PROSITE" id="PS50404">
    <property type="entry name" value="GST_NTER"/>
    <property type="match status" value="1"/>
</dbReference>
<dbReference type="GO" id="GO:0006559">
    <property type="term" value="P:L-phenylalanine catabolic process"/>
    <property type="evidence" value="ECO:0007669"/>
    <property type="project" value="TreeGrafter"/>
</dbReference>
<organism evidence="3 4">
    <name type="scientific">Ciceribacter ferrooxidans</name>
    <dbReference type="NCBI Taxonomy" id="2509717"/>
    <lineage>
        <taxon>Bacteria</taxon>
        <taxon>Pseudomonadati</taxon>
        <taxon>Pseudomonadota</taxon>
        <taxon>Alphaproteobacteria</taxon>
        <taxon>Hyphomicrobiales</taxon>
        <taxon>Rhizobiaceae</taxon>
        <taxon>Ciceribacter</taxon>
    </lineage>
</organism>
<keyword evidence="4" id="KW-1185">Reference proteome</keyword>
<dbReference type="PANTHER" id="PTHR42673">
    <property type="entry name" value="MALEYLACETOACETATE ISOMERASE"/>
    <property type="match status" value="1"/>
</dbReference>
<dbReference type="PROSITE" id="PS50405">
    <property type="entry name" value="GST_CTER"/>
    <property type="match status" value="1"/>
</dbReference>
<dbReference type="GO" id="GO:0006749">
    <property type="term" value="P:glutathione metabolic process"/>
    <property type="evidence" value="ECO:0007669"/>
    <property type="project" value="TreeGrafter"/>
</dbReference>
<reference evidence="3 4" key="1">
    <citation type="submission" date="2019-01" db="EMBL/GenBank/DDBJ databases">
        <authorList>
            <person name="Deng T."/>
        </authorList>
    </citation>
    <scope>NUCLEOTIDE SEQUENCE [LARGE SCALE GENOMIC DNA]</scope>
    <source>
        <strain evidence="3 4">F8825</strain>
    </source>
</reference>
<protein>
    <submittedName>
        <fullName evidence="3">Glutathione S-transferase family protein</fullName>
    </submittedName>
</protein>
<proteinExistence type="predicted"/>
<dbReference type="OrthoDB" id="9795329at2"/>
<dbReference type="SUPFAM" id="SSF52833">
    <property type="entry name" value="Thioredoxin-like"/>
    <property type="match status" value="1"/>
</dbReference>
<accession>A0A4Q2TDJ5</accession>
<dbReference type="Pfam" id="PF13410">
    <property type="entry name" value="GST_C_2"/>
    <property type="match status" value="1"/>
</dbReference>
<dbReference type="Gene3D" id="3.40.30.10">
    <property type="entry name" value="Glutaredoxin"/>
    <property type="match status" value="1"/>
</dbReference>
<dbReference type="PANTHER" id="PTHR42673:SF21">
    <property type="entry name" value="GLUTATHIONE S-TRANSFERASE YFCF"/>
    <property type="match status" value="1"/>
</dbReference>
<dbReference type="SFLD" id="SFLDS00019">
    <property type="entry name" value="Glutathione_Transferase_(cytos"/>
    <property type="match status" value="1"/>
</dbReference>
<dbReference type="Gene3D" id="1.20.1050.10">
    <property type="match status" value="1"/>
</dbReference>
<dbReference type="InterPro" id="IPR040079">
    <property type="entry name" value="Glutathione_S-Trfase"/>
</dbReference>
<dbReference type="AlphaFoldDB" id="A0A4Q2TDJ5"/>
<name>A0A4Q2TDJ5_9HYPH</name>
<evidence type="ECO:0000259" key="2">
    <source>
        <dbReference type="PROSITE" id="PS50405"/>
    </source>
</evidence>
<dbReference type="InterPro" id="IPR036282">
    <property type="entry name" value="Glutathione-S-Trfase_C_sf"/>
</dbReference>
<feature type="domain" description="GST N-terminal" evidence="1">
    <location>
        <begin position="1"/>
        <end position="78"/>
    </location>
</feature>